<evidence type="ECO:0000313" key="2">
    <source>
        <dbReference type="Proteomes" id="UP000626092"/>
    </source>
</evidence>
<comment type="caution">
    <text evidence="1">The sequence shown here is derived from an EMBL/GenBank/DDBJ whole genome shotgun (WGS) entry which is preliminary data.</text>
</comment>
<dbReference type="EMBL" id="WJXA01000003">
    <property type="protein sequence ID" value="KAF7148809.1"/>
    <property type="molecule type" value="Genomic_DNA"/>
</dbReference>
<proteinExistence type="predicted"/>
<sequence>MQIKASVPIPRKSRYQYQPVPFPSKRVGTNTIEEEISVPSSLEAVNELGIDTKTQAPEVDWHRVIWSKHHVPRRAIIQWMCYLGRMANWDRLHKWGMIDSDLGLATFLLKNGCNRPCLDLAAEFNWLRNQCGGVQLA</sequence>
<organism evidence="1 2">
    <name type="scientific">Rhododendron simsii</name>
    <name type="common">Sims's rhododendron</name>
    <dbReference type="NCBI Taxonomy" id="118357"/>
    <lineage>
        <taxon>Eukaryota</taxon>
        <taxon>Viridiplantae</taxon>
        <taxon>Streptophyta</taxon>
        <taxon>Embryophyta</taxon>
        <taxon>Tracheophyta</taxon>
        <taxon>Spermatophyta</taxon>
        <taxon>Magnoliopsida</taxon>
        <taxon>eudicotyledons</taxon>
        <taxon>Gunneridae</taxon>
        <taxon>Pentapetalae</taxon>
        <taxon>asterids</taxon>
        <taxon>Ericales</taxon>
        <taxon>Ericaceae</taxon>
        <taxon>Ericoideae</taxon>
        <taxon>Rhodoreae</taxon>
        <taxon>Rhododendron</taxon>
    </lineage>
</organism>
<protein>
    <recommendedName>
        <fullName evidence="3">Reverse transcriptase zinc-binding domain-containing protein</fullName>
    </recommendedName>
</protein>
<keyword evidence="2" id="KW-1185">Reference proteome</keyword>
<evidence type="ECO:0008006" key="3">
    <source>
        <dbReference type="Google" id="ProtNLM"/>
    </source>
</evidence>
<dbReference type="AlphaFoldDB" id="A0A834HCX4"/>
<accession>A0A834HCX4</accession>
<gene>
    <name evidence="1" type="ORF">RHSIM_Rhsim03G0090200</name>
</gene>
<evidence type="ECO:0000313" key="1">
    <source>
        <dbReference type="EMBL" id="KAF7148809.1"/>
    </source>
</evidence>
<dbReference type="Proteomes" id="UP000626092">
    <property type="component" value="Unassembled WGS sequence"/>
</dbReference>
<name>A0A834HCX4_RHOSS</name>
<dbReference type="OrthoDB" id="1938625at2759"/>
<reference evidence="1" key="1">
    <citation type="submission" date="2019-11" db="EMBL/GenBank/DDBJ databases">
        <authorList>
            <person name="Liu Y."/>
            <person name="Hou J."/>
            <person name="Li T.-Q."/>
            <person name="Guan C.-H."/>
            <person name="Wu X."/>
            <person name="Wu H.-Z."/>
            <person name="Ling F."/>
            <person name="Zhang R."/>
            <person name="Shi X.-G."/>
            <person name="Ren J.-P."/>
            <person name="Chen E.-F."/>
            <person name="Sun J.-M."/>
        </authorList>
    </citation>
    <scope>NUCLEOTIDE SEQUENCE</scope>
    <source>
        <strain evidence="1">Adult_tree_wgs_1</strain>
        <tissue evidence="1">Leaves</tissue>
    </source>
</reference>